<gene>
    <name evidence="1" type="ORF">MRB53_004764</name>
</gene>
<evidence type="ECO:0000313" key="1">
    <source>
        <dbReference type="EMBL" id="KAJ8643016.1"/>
    </source>
</evidence>
<protein>
    <submittedName>
        <fullName evidence="1">Uncharacterized protein</fullName>
    </submittedName>
</protein>
<proteinExistence type="predicted"/>
<dbReference type="Proteomes" id="UP001234297">
    <property type="component" value="Chromosome 2"/>
</dbReference>
<keyword evidence="2" id="KW-1185">Reference proteome</keyword>
<reference evidence="1 2" key="1">
    <citation type="journal article" date="2022" name="Hortic Res">
        <title>A haplotype resolved chromosomal level avocado genome allows analysis of novel avocado genes.</title>
        <authorList>
            <person name="Nath O."/>
            <person name="Fletcher S.J."/>
            <person name="Hayward A."/>
            <person name="Shaw L.M."/>
            <person name="Masouleh A.K."/>
            <person name="Furtado A."/>
            <person name="Henry R.J."/>
            <person name="Mitter N."/>
        </authorList>
    </citation>
    <scope>NUCLEOTIDE SEQUENCE [LARGE SCALE GENOMIC DNA]</scope>
    <source>
        <strain evidence="2">cv. Hass</strain>
    </source>
</reference>
<comment type="caution">
    <text evidence="1">The sequence shown here is derived from an EMBL/GenBank/DDBJ whole genome shotgun (WGS) entry which is preliminary data.</text>
</comment>
<name>A0ACC2MB47_PERAE</name>
<sequence length="453" mass="50138">MLVRKNEKDSMPWTFGKPEILKIPQLWSHVLSLLQAQSLTAFTDIDIMSSGTTIGKDLLKVENSVSNKHFHESNNNPLVSFLERETVIPNATAGHRSKKNMSQTLDLFRKYFLDKAHRSIRKANVEEAEAIKSQPTCRGLFPPRNRASPLRKPSFLEQELLPVIRSNQAPTMKNQSSKGQLTIFYSGVINVYDNVPIEKAQAVMLLAGESSSTKTGGPKTAAPDATKAAPPTRPSSLPSACKLQADLPIARKYSLQRFLEKRRDRILNKSPYASATVKPDVDGTLMANHTLSSTPFLTAQAHDTCHVSRLLSIYVAFLILCDEVVSVAKDSSLSSFLVLFSFRERFPSPDRLCIMSLACLICHSSDRSHSFRSYSISSSENDSRCSTIVSCLSRKVSVPPPETANSTTTSKVTPQPIMLNSQGISGAPRLVRSCAVRRDLVRDWNFDEVLVEG</sequence>
<accession>A0ACC2MB47</accession>
<evidence type="ECO:0000313" key="2">
    <source>
        <dbReference type="Proteomes" id="UP001234297"/>
    </source>
</evidence>
<organism evidence="1 2">
    <name type="scientific">Persea americana</name>
    <name type="common">Avocado</name>
    <dbReference type="NCBI Taxonomy" id="3435"/>
    <lineage>
        <taxon>Eukaryota</taxon>
        <taxon>Viridiplantae</taxon>
        <taxon>Streptophyta</taxon>
        <taxon>Embryophyta</taxon>
        <taxon>Tracheophyta</taxon>
        <taxon>Spermatophyta</taxon>
        <taxon>Magnoliopsida</taxon>
        <taxon>Magnoliidae</taxon>
        <taxon>Laurales</taxon>
        <taxon>Lauraceae</taxon>
        <taxon>Persea</taxon>
    </lineage>
</organism>
<dbReference type="EMBL" id="CM056810">
    <property type="protein sequence ID" value="KAJ8643016.1"/>
    <property type="molecule type" value="Genomic_DNA"/>
</dbReference>